<evidence type="ECO:0000313" key="2">
    <source>
        <dbReference type="Proteomes" id="UP000430146"/>
    </source>
</evidence>
<sequence>MTLEKYLQMLQARYDAGEKPAPMNLDDYMALLQQRLDEFTAAQPAPRYTYRIPLPPLLEWFILPTDEQFVELPTKAPKPKPTPRRYVPSSELRARRDKLVQQCDALMFGGPADRAVANISGPPRWKKLDRDIAKGARLARRIVALEYRIKAAEHREQKQN</sequence>
<dbReference type="Proteomes" id="UP000430146">
    <property type="component" value="Unassembled WGS sequence"/>
</dbReference>
<reference evidence="1 2" key="1">
    <citation type="submission" date="2019-11" db="EMBL/GenBank/DDBJ databases">
        <authorList>
            <person name="Holert J."/>
        </authorList>
    </citation>
    <scope>NUCLEOTIDE SEQUENCE [LARGE SCALE GENOMIC DNA]</scope>
    <source>
        <strain evidence="1">BC8_1</strain>
    </source>
</reference>
<evidence type="ECO:0000313" key="1">
    <source>
        <dbReference type="EMBL" id="CAA0126571.1"/>
    </source>
</evidence>
<name>A0A5S9R3B4_MYCVN</name>
<keyword evidence="2" id="KW-1185">Reference proteome</keyword>
<dbReference type="AlphaFoldDB" id="A0A5S9R3B4"/>
<accession>A0A5S9R3B4</accession>
<proteinExistence type="predicted"/>
<dbReference type="OrthoDB" id="9989065at2"/>
<dbReference type="EMBL" id="CACSIP010000025">
    <property type="protein sequence ID" value="CAA0126571.1"/>
    <property type="molecule type" value="Genomic_DNA"/>
</dbReference>
<gene>
    <name evidence="1" type="ORF">AELLOGFF_04867</name>
</gene>
<dbReference type="RefSeq" id="WP_159232497.1">
    <property type="nucleotide sequence ID" value="NZ_CACSIP010000025.1"/>
</dbReference>
<protein>
    <submittedName>
        <fullName evidence="1">Uncharacterized protein</fullName>
    </submittedName>
</protein>
<organism evidence="1 2">
    <name type="scientific">Mycolicibacterium vanbaalenii</name>
    <name type="common">Mycobacterium vanbaalenii</name>
    <dbReference type="NCBI Taxonomy" id="110539"/>
    <lineage>
        <taxon>Bacteria</taxon>
        <taxon>Bacillati</taxon>
        <taxon>Actinomycetota</taxon>
        <taxon>Actinomycetes</taxon>
        <taxon>Mycobacteriales</taxon>
        <taxon>Mycobacteriaceae</taxon>
        <taxon>Mycolicibacterium</taxon>
    </lineage>
</organism>